<dbReference type="Pfam" id="PF00106">
    <property type="entry name" value="adh_short"/>
    <property type="match status" value="1"/>
</dbReference>
<dbReference type="CDD" id="cd05233">
    <property type="entry name" value="SDR_c"/>
    <property type="match status" value="1"/>
</dbReference>
<dbReference type="PROSITE" id="PS00061">
    <property type="entry name" value="ADH_SHORT"/>
    <property type="match status" value="1"/>
</dbReference>
<comment type="similarity">
    <text evidence="1 3">Belongs to the short-chain dehydrogenases/reductases (SDR) family.</text>
</comment>
<evidence type="ECO:0000313" key="5">
    <source>
        <dbReference type="Proteomes" id="UP000214746"/>
    </source>
</evidence>
<dbReference type="InterPro" id="IPR020904">
    <property type="entry name" value="Sc_DH/Rdtase_CS"/>
</dbReference>
<dbReference type="Proteomes" id="UP000214746">
    <property type="component" value="Unassembled WGS sequence"/>
</dbReference>
<dbReference type="GO" id="GO:0016491">
    <property type="term" value="F:oxidoreductase activity"/>
    <property type="evidence" value="ECO:0007669"/>
    <property type="project" value="UniProtKB-KW"/>
</dbReference>
<dbReference type="AlphaFoldDB" id="A0A2W1P194"/>
<dbReference type="Gene3D" id="3.40.50.720">
    <property type="entry name" value="NAD(P)-binding Rossmann-like Domain"/>
    <property type="match status" value="1"/>
</dbReference>
<keyword evidence="2" id="KW-0560">Oxidoreductase</keyword>
<dbReference type="RefSeq" id="WP_089199709.1">
    <property type="nucleotide sequence ID" value="NZ_NHRJ02000003.1"/>
</dbReference>
<comment type="caution">
    <text evidence="4">The sequence shown here is derived from an EMBL/GenBank/DDBJ whole genome shotgun (WGS) entry which is preliminary data.</text>
</comment>
<protein>
    <submittedName>
        <fullName evidence="4">SDR family NAD(P)-dependent oxidoreductase</fullName>
    </submittedName>
</protein>
<dbReference type="OrthoDB" id="9804774at2"/>
<dbReference type="FunFam" id="3.40.50.720:FF:000084">
    <property type="entry name" value="Short-chain dehydrogenase reductase"/>
    <property type="match status" value="1"/>
</dbReference>
<gene>
    <name evidence="4" type="ORF">CBW46_009260</name>
</gene>
<reference evidence="4" key="1">
    <citation type="submission" date="2018-06" db="EMBL/GenBank/DDBJ databases">
        <title>Paenibacillus xerothermodurans sp. nov. an extremely dry heat resistant spore forming bacterium isolated from the soil of Cape Canaveral, Florida.</title>
        <authorList>
            <person name="Seuylemezian A."/>
            <person name="Kaur N."/>
            <person name="Patil P."/>
            <person name="Patil P."/>
            <person name="Mayilraj S."/>
            <person name="Vaishampayan P."/>
        </authorList>
    </citation>
    <scope>NUCLEOTIDE SEQUENCE [LARGE SCALE GENOMIC DNA]</scope>
    <source>
        <strain evidence="4">ATCC 27380</strain>
    </source>
</reference>
<evidence type="ECO:0000256" key="2">
    <source>
        <dbReference type="ARBA" id="ARBA00023002"/>
    </source>
</evidence>
<evidence type="ECO:0000256" key="3">
    <source>
        <dbReference type="RuleBase" id="RU000363"/>
    </source>
</evidence>
<organism evidence="4 5">
    <name type="scientific">Paenibacillus xerothermodurans</name>
    <dbReference type="NCBI Taxonomy" id="1977292"/>
    <lineage>
        <taxon>Bacteria</taxon>
        <taxon>Bacillati</taxon>
        <taxon>Bacillota</taxon>
        <taxon>Bacilli</taxon>
        <taxon>Bacillales</taxon>
        <taxon>Paenibacillaceae</taxon>
        <taxon>Paenibacillus</taxon>
    </lineage>
</organism>
<sequence length="265" mass="28522">MDLGLNGKRVLVTGSTMGIGKAIAKSFAAEGADVIVNGRDEATVQRTVEELSAHGPSQIMGIAADLTSDQDVKKLVRRIDDMGGLDVLVNNVGIFEAKPFEQVTDEEWLRYFNVNVMSAVRLSRIYLPKMLERNKGRVILIASEAGLKPLPLMIHYSVTKTALIGLARGLAELTKGTGVTVNSVLPGPTWTEGVEQFMIGAAQSEGMELESVIADYFKKNEPTSLIQRFAAVEEVADTVVYLASEKASAINGSSQRVEGGIIRAL</sequence>
<dbReference type="InterPro" id="IPR050259">
    <property type="entry name" value="SDR"/>
</dbReference>
<dbReference type="EMBL" id="NHRJ02000003">
    <property type="protein sequence ID" value="PZE21512.1"/>
    <property type="molecule type" value="Genomic_DNA"/>
</dbReference>
<dbReference type="GO" id="GO:0008206">
    <property type="term" value="P:bile acid metabolic process"/>
    <property type="evidence" value="ECO:0007669"/>
    <property type="project" value="UniProtKB-ARBA"/>
</dbReference>
<dbReference type="SUPFAM" id="SSF51735">
    <property type="entry name" value="NAD(P)-binding Rossmann-fold domains"/>
    <property type="match status" value="1"/>
</dbReference>
<dbReference type="PRINTS" id="PR00080">
    <property type="entry name" value="SDRFAMILY"/>
</dbReference>
<dbReference type="PANTHER" id="PTHR42879">
    <property type="entry name" value="3-OXOACYL-(ACYL-CARRIER-PROTEIN) REDUCTASE"/>
    <property type="match status" value="1"/>
</dbReference>
<accession>A0A2W1P194</accession>
<dbReference type="InterPro" id="IPR002347">
    <property type="entry name" value="SDR_fam"/>
</dbReference>
<evidence type="ECO:0000256" key="1">
    <source>
        <dbReference type="ARBA" id="ARBA00006484"/>
    </source>
</evidence>
<dbReference type="PRINTS" id="PR00081">
    <property type="entry name" value="GDHRDH"/>
</dbReference>
<name>A0A2W1P194_PAEXE</name>
<evidence type="ECO:0000313" key="4">
    <source>
        <dbReference type="EMBL" id="PZE21512.1"/>
    </source>
</evidence>
<keyword evidence="5" id="KW-1185">Reference proteome</keyword>
<dbReference type="InterPro" id="IPR036291">
    <property type="entry name" value="NAD(P)-bd_dom_sf"/>
</dbReference>
<proteinExistence type="inferred from homology"/>